<proteinExistence type="predicted"/>
<sequence>MINIILGILSTIGALSILFASIGLIRMPDFYLRLSVTVKASTLGVGLFLICAAIMFPDDISVTTKAIAIIFFLIITAPVAAHMIARTAYITGTPLWKETVIDELHGMYNQETHELKSDPEDAQEDNDEQTDSANGQIADNEEATQ</sequence>
<organism evidence="3 4">
    <name type="scientific">Sphingobacterium populi</name>
    <dbReference type="NCBI Taxonomy" id="1812824"/>
    <lineage>
        <taxon>Bacteria</taxon>
        <taxon>Pseudomonadati</taxon>
        <taxon>Bacteroidota</taxon>
        <taxon>Sphingobacteriia</taxon>
        <taxon>Sphingobacteriales</taxon>
        <taxon>Sphingobacteriaceae</taxon>
        <taxon>Sphingobacterium</taxon>
    </lineage>
</organism>
<accession>A0ABW5UCR0</accession>
<name>A0ABW5UCR0_9SPHI</name>
<feature type="compositionally biased region" description="Acidic residues" evidence="1">
    <location>
        <begin position="120"/>
        <end position="130"/>
    </location>
</feature>
<evidence type="ECO:0000313" key="3">
    <source>
        <dbReference type="EMBL" id="MFD2743718.1"/>
    </source>
</evidence>
<reference evidence="4" key="1">
    <citation type="journal article" date="2019" name="Int. J. Syst. Evol. Microbiol.">
        <title>The Global Catalogue of Microorganisms (GCM) 10K type strain sequencing project: providing services to taxonomists for standard genome sequencing and annotation.</title>
        <authorList>
            <consortium name="The Broad Institute Genomics Platform"/>
            <consortium name="The Broad Institute Genome Sequencing Center for Infectious Disease"/>
            <person name="Wu L."/>
            <person name="Ma J."/>
        </authorList>
    </citation>
    <scope>NUCLEOTIDE SEQUENCE [LARGE SCALE GENOMIC DNA]</scope>
    <source>
        <strain evidence="4">KCTC 42247</strain>
    </source>
</reference>
<keyword evidence="4" id="KW-1185">Reference proteome</keyword>
<protein>
    <submittedName>
        <fullName evidence="3">Monovalent cation/H(+) antiporter subunit G</fullName>
    </submittedName>
</protein>
<dbReference type="Proteomes" id="UP001597418">
    <property type="component" value="Unassembled WGS sequence"/>
</dbReference>
<dbReference type="NCBIfam" id="NF009314">
    <property type="entry name" value="PRK12674.1-2"/>
    <property type="match status" value="1"/>
</dbReference>
<keyword evidence="2" id="KW-0812">Transmembrane</keyword>
<dbReference type="NCBIfam" id="TIGR01300">
    <property type="entry name" value="CPA3_mnhG_phaG"/>
    <property type="match status" value="1"/>
</dbReference>
<feature type="transmembrane region" description="Helical" evidence="2">
    <location>
        <begin position="66"/>
        <end position="85"/>
    </location>
</feature>
<evidence type="ECO:0000256" key="1">
    <source>
        <dbReference type="SAM" id="MobiDB-lite"/>
    </source>
</evidence>
<keyword evidence="2" id="KW-0472">Membrane</keyword>
<dbReference type="RefSeq" id="WP_066757043.1">
    <property type="nucleotide sequence ID" value="NZ_JBHUMB010000013.1"/>
</dbReference>
<keyword evidence="2" id="KW-1133">Transmembrane helix</keyword>
<gene>
    <name evidence="3" type="primary">mnhG</name>
    <name evidence="3" type="ORF">ACFSQ6_09945</name>
</gene>
<evidence type="ECO:0000313" key="4">
    <source>
        <dbReference type="Proteomes" id="UP001597418"/>
    </source>
</evidence>
<feature type="transmembrane region" description="Helical" evidence="2">
    <location>
        <begin position="30"/>
        <end position="54"/>
    </location>
</feature>
<comment type="caution">
    <text evidence="3">The sequence shown here is derived from an EMBL/GenBank/DDBJ whole genome shotgun (WGS) entry which is preliminary data.</text>
</comment>
<dbReference type="Pfam" id="PF03334">
    <property type="entry name" value="PhaG_MnhG_YufB"/>
    <property type="match status" value="1"/>
</dbReference>
<evidence type="ECO:0000256" key="2">
    <source>
        <dbReference type="SAM" id="Phobius"/>
    </source>
</evidence>
<feature type="region of interest" description="Disordered" evidence="1">
    <location>
        <begin position="111"/>
        <end position="145"/>
    </location>
</feature>
<dbReference type="EMBL" id="JBHUMB010000013">
    <property type="protein sequence ID" value="MFD2743718.1"/>
    <property type="molecule type" value="Genomic_DNA"/>
</dbReference>
<dbReference type="PANTHER" id="PTHR34703:SF1">
    <property type="entry name" value="ANTIPORTER SUBUNIT MNHG2-RELATED"/>
    <property type="match status" value="1"/>
</dbReference>
<dbReference type="InterPro" id="IPR005133">
    <property type="entry name" value="PhaG_MnhG_YufB"/>
</dbReference>
<dbReference type="PANTHER" id="PTHR34703">
    <property type="entry name" value="ANTIPORTER SUBUNIT MNHG2-RELATED"/>
    <property type="match status" value="1"/>
</dbReference>